<evidence type="ECO:0000256" key="1">
    <source>
        <dbReference type="SAM" id="MobiDB-lite"/>
    </source>
</evidence>
<sequence length="407" mass="46560">MRRILPSRSVKRPASSKAGGPRSEAKKRSREKVEVFEDAWLVAFKHLTCPQWSKMRLVCRQLSGVVQRNASRLPMVVIDSVEMRSEQRNKAENKIIASDIPILPKQKLKWFKDRGIALYLPADIEVNNAIIGIDFKGKRSVDLVIQGDRTQFKARVLFRAEFSPHRNKYSWASMAFSLKLIYDQSTFVENLSMYALDKKLKAVMLPGEEERYIHCGTFTLQVSPDPSSKDLRESLTWLEQNVQAEKIEIPTFLDYDEEEICDAMSNFLLGSSWISASQEVNIGHVNELNYFFRALIKKFRSLDAVQSTFPIILFFGIQFFGTTFDVPLKRFFSGKEELEDFEDNNSGDDTYFKTYTISNGANQMRVKFMINQEYVAPPRRASKAARGPSPSGFDIRVTVRAGEPNAV</sequence>
<evidence type="ECO:0000313" key="3">
    <source>
        <dbReference type="Proteomes" id="UP001201812"/>
    </source>
</evidence>
<name>A0AAD4MG33_9BILA</name>
<comment type="caution">
    <text evidence="2">The sequence shown here is derived from an EMBL/GenBank/DDBJ whole genome shotgun (WGS) entry which is preliminary data.</text>
</comment>
<protein>
    <submittedName>
        <fullName evidence="2">Uncharacterized protein</fullName>
    </submittedName>
</protein>
<keyword evidence="3" id="KW-1185">Reference proteome</keyword>
<gene>
    <name evidence="2" type="ORF">DdX_21234</name>
</gene>
<proteinExistence type="predicted"/>
<dbReference type="EMBL" id="JAKKPZ010000762">
    <property type="protein sequence ID" value="KAI1692464.1"/>
    <property type="molecule type" value="Genomic_DNA"/>
</dbReference>
<evidence type="ECO:0000313" key="2">
    <source>
        <dbReference type="EMBL" id="KAI1692464.1"/>
    </source>
</evidence>
<organism evidence="2 3">
    <name type="scientific">Ditylenchus destructor</name>
    <dbReference type="NCBI Taxonomy" id="166010"/>
    <lineage>
        <taxon>Eukaryota</taxon>
        <taxon>Metazoa</taxon>
        <taxon>Ecdysozoa</taxon>
        <taxon>Nematoda</taxon>
        <taxon>Chromadorea</taxon>
        <taxon>Rhabditida</taxon>
        <taxon>Tylenchina</taxon>
        <taxon>Tylenchomorpha</taxon>
        <taxon>Sphaerularioidea</taxon>
        <taxon>Anguinidae</taxon>
        <taxon>Anguininae</taxon>
        <taxon>Ditylenchus</taxon>
    </lineage>
</organism>
<feature type="region of interest" description="Disordered" evidence="1">
    <location>
        <begin position="1"/>
        <end position="28"/>
    </location>
</feature>
<feature type="compositionally biased region" description="Basic residues" evidence="1">
    <location>
        <begin position="1"/>
        <end position="11"/>
    </location>
</feature>
<dbReference type="AlphaFoldDB" id="A0AAD4MG33"/>
<dbReference type="Proteomes" id="UP001201812">
    <property type="component" value="Unassembled WGS sequence"/>
</dbReference>
<reference evidence="2" key="1">
    <citation type="submission" date="2022-01" db="EMBL/GenBank/DDBJ databases">
        <title>Genome Sequence Resource for Two Populations of Ditylenchus destructor, the Migratory Endoparasitic Phytonematode.</title>
        <authorList>
            <person name="Zhang H."/>
            <person name="Lin R."/>
            <person name="Xie B."/>
        </authorList>
    </citation>
    <scope>NUCLEOTIDE SEQUENCE</scope>
    <source>
        <strain evidence="2">BazhouSP</strain>
    </source>
</reference>
<accession>A0AAD4MG33</accession>